<accession>A0AAD6W632</accession>
<sequence length="95" mass="10877">MLVGIVNQNSFWVSESSVILLLRDGLCKCCCTLYQKQIHQQEEYCHVCVYLTRLCMVFNNNKKRGQKEKEGKGCVIKLYCLRHGGILHSLGLAIQ</sequence>
<protein>
    <submittedName>
        <fullName evidence="1">Uncharacterized protein</fullName>
    </submittedName>
</protein>
<dbReference type="EMBL" id="JAQIZT010000004">
    <property type="protein sequence ID" value="KAJ7000698.1"/>
    <property type="molecule type" value="Genomic_DNA"/>
</dbReference>
<keyword evidence="2" id="KW-1185">Reference proteome</keyword>
<comment type="caution">
    <text evidence="1">The sequence shown here is derived from an EMBL/GenBank/DDBJ whole genome shotgun (WGS) entry which is preliminary data.</text>
</comment>
<evidence type="ECO:0000313" key="1">
    <source>
        <dbReference type="EMBL" id="KAJ7000698.1"/>
    </source>
</evidence>
<proteinExistence type="predicted"/>
<dbReference type="AlphaFoldDB" id="A0AAD6W632"/>
<reference evidence="1 2" key="1">
    <citation type="journal article" date="2023" name="Mol. Ecol. Resour.">
        <title>Chromosome-level genome assembly of a triploid poplar Populus alba 'Berolinensis'.</title>
        <authorList>
            <person name="Chen S."/>
            <person name="Yu Y."/>
            <person name="Wang X."/>
            <person name="Wang S."/>
            <person name="Zhang T."/>
            <person name="Zhou Y."/>
            <person name="He R."/>
            <person name="Meng N."/>
            <person name="Wang Y."/>
            <person name="Liu W."/>
            <person name="Liu Z."/>
            <person name="Liu J."/>
            <person name="Guo Q."/>
            <person name="Huang H."/>
            <person name="Sederoff R.R."/>
            <person name="Wang G."/>
            <person name="Qu G."/>
            <person name="Chen S."/>
        </authorList>
    </citation>
    <scope>NUCLEOTIDE SEQUENCE [LARGE SCALE GENOMIC DNA]</scope>
    <source>
        <strain evidence="1">SC-2020</strain>
    </source>
</reference>
<organism evidence="1 2">
    <name type="scientific">Populus alba x Populus x berolinensis</name>
    <dbReference type="NCBI Taxonomy" id="444605"/>
    <lineage>
        <taxon>Eukaryota</taxon>
        <taxon>Viridiplantae</taxon>
        <taxon>Streptophyta</taxon>
        <taxon>Embryophyta</taxon>
        <taxon>Tracheophyta</taxon>
        <taxon>Spermatophyta</taxon>
        <taxon>Magnoliopsida</taxon>
        <taxon>eudicotyledons</taxon>
        <taxon>Gunneridae</taxon>
        <taxon>Pentapetalae</taxon>
        <taxon>rosids</taxon>
        <taxon>fabids</taxon>
        <taxon>Malpighiales</taxon>
        <taxon>Salicaceae</taxon>
        <taxon>Saliceae</taxon>
        <taxon>Populus</taxon>
    </lineage>
</organism>
<name>A0AAD6W632_9ROSI</name>
<evidence type="ECO:0000313" key="2">
    <source>
        <dbReference type="Proteomes" id="UP001164929"/>
    </source>
</evidence>
<gene>
    <name evidence="1" type="ORF">NC653_011219</name>
</gene>
<dbReference type="Proteomes" id="UP001164929">
    <property type="component" value="Chromosome 4"/>
</dbReference>